<accession>A0AAE1IWL5</accession>
<dbReference type="Pfam" id="PF01190">
    <property type="entry name" value="Pollen_Ole_e_1"/>
    <property type="match status" value="1"/>
</dbReference>
<dbReference type="PANTHER" id="PTHR47273">
    <property type="entry name" value="EXPRESSED PROTEIN"/>
    <property type="match status" value="1"/>
</dbReference>
<evidence type="ECO:0000313" key="3">
    <source>
        <dbReference type="Proteomes" id="UP001293593"/>
    </source>
</evidence>
<sequence>MKMTTTSFCGSHTLMILLLLCFVLFFLIQSPVTGEDVVDGDFSELLSREEMVQMAGYGEEKLSTVLVTGSVHCEAHNFHGKADHQLHAWPIPGALVAVNCHSHGSERREKSTVAQGVTDEYGEFMIDLPSYLHAIPNLEKICRVRVHQIPKNSKCQPDNVNKRLKKLILSTFGNGIRTYSAGNLRFQHSNSKPLHA</sequence>
<dbReference type="Proteomes" id="UP001293593">
    <property type="component" value="Unassembled WGS sequence"/>
</dbReference>
<feature type="signal peptide" evidence="1">
    <location>
        <begin position="1"/>
        <end position="34"/>
    </location>
</feature>
<evidence type="ECO:0008006" key="4">
    <source>
        <dbReference type="Google" id="ProtNLM"/>
    </source>
</evidence>
<proteinExistence type="predicted"/>
<feature type="chain" id="PRO_5041951236" description="Pollen Ole e 1 allergen and extensin family protein" evidence="1">
    <location>
        <begin position="35"/>
        <end position="196"/>
    </location>
</feature>
<comment type="caution">
    <text evidence="2">The sequence shown here is derived from an EMBL/GenBank/DDBJ whole genome shotgun (WGS) entry which is preliminary data.</text>
</comment>
<evidence type="ECO:0000256" key="1">
    <source>
        <dbReference type="SAM" id="SignalP"/>
    </source>
</evidence>
<name>A0AAE1IWL5_9FABA</name>
<reference evidence="2" key="1">
    <citation type="submission" date="2023-10" db="EMBL/GenBank/DDBJ databases">
        <title>Chromosome-level genome of the transformable northern wattle, Acacia crassicarpa.</title>
        <authorList>
            <person name="Massaro I."/>
            <person name="Sinha N.R."/>
            <person name="Poethig S."/>
            <person name="Leichty A.R."/>
        </authorList>
    </citation>
    <scope>NUCLEOTIDE SEQUENCE</scope>
    <source>
        <strain evidence="2">Acra3RX</strain>
        <tissue evidence="2">Leaf</tissue>
    </source>
</reference>
<evidence type="ECO:0000313" key="2">
    <source>
        <dbReference type="EMBL" id="KAK4259155.1"/>
    </source>
</evidence>
<keyword evidence="1" id="KW-0732">Signal</keyword>
<dbReference type="EMBL" id="JAWXYG010000011">
    <property type="protein sequence ID" value="KAK4259155.1"/>
    <property type="molecule type" value="Genomic_DNA"/>
</dbReference>
<dbReference type="AlphaFoldDB" id="A0AAE1IWL5"/>
<dbReference type="PANTHER" id="PTHR47273:SF6">
    <property type="entry name" value="POLLEN OLE E 1 ALLERGEN AND EXTENSIN FAMILY PROTEIN"/>
    <property type="match status" value="1"/>
</dbReference>
<gene>
    <name evidence="2" type="ORF">QN277_005515</name>
</gene>
<keyword evidence="3" id="KW-1185">Reference proteome</keyword>
<organism evidence="2 3">
    <name type="scientific">Acacia crassicarpa</name>
    <name type="common">northern wattle</name>
    <dbReference type="NCBI Taxonomy" id="499986"/>
    <lineage>
        <taxon>Eukaryota</taxon>
        <taxon>Viridiplantae</taxon>
        <taxon>Streptophyta</taxon>
        <taxon>Embryophyta</taxon>
        <taxon>Tracheophyta</taxon>
        <taxon>Spermatophyta</taxon>
        <taxon>Magnoliopsida</taxon>
        <taxon>eudicotyledons</taxon>
        <taxon>Gunneridae</taxon>
        <taxon>Pentapetalae</taxon>
        <taxon>rosids</taxon>
        <taxon>fabids</taxon>
        <taxon>Fabales</taxon>
        <taxon>Fabaceae</taxon>
        <taxon>Caesalpinioideae</taxon>
        <taxon>mimosoid clade</taxon>
        <taxon>Acacieae</taxon>
        <taxon>Acacia</taxon>
    </lineage>
</organism>
<protein>
    <recommendedName>
        <fullName evidence="4">Pollen Ole e 1 allergen and extensin family protein</fullName>
    </recommendedName>
</protein>